<evidence type="ECO:0000313" key="1">
    <source>
        <dbReference type="EMBL" id="CEK63668.1"/>
    </source>
</evidence>
<accession>A0A0B6Z547</accession>
<protein>
    <submittedName>
        <fullName evidence="1">Uncharacterized protein</fullName>
    </submittedName>
</protein>
<sequence>SLWSINNSLLAPYTSRNGQTNNKTREMYIGDFTRHASGHSSERVNVKHHDNIQRQLPAQIRTFIERDVSFQDESSL</sequence>
<dbReference type="EMBL" id="HACG01016803">
    <property type="protein sequence ID" value="CEK63668.1"/>
    <property type="molecule type" value="Transcribed_RNA"/>
</dbReference>
<reference evidence="1" key="1">
    <citation type="submission" date="2014-12" db="EMBL/GenBank/DDBJ databases">
        <title>Insight into the proteome of Arion vulgaris.</title>
        <authorList>
            <person name="Aradska J."/>
            <person name="Bulat T."/>
            <person name="Smidak R."/>
            <person name="Sarate P."/>
            <person name="Gangsoo J."/>
            <person name="Sialana F."/>
            <person name="Bilban M."/>
            <person name="Lubec G."/>
        </authorList>
    </citation>
    <scope>NUCLEOTIDE SEQUENCE</scope>
    <source>
        <tissue evidence="1">Skin</tissue>
    </source>
</reference>
<feature type="non-terminal residue" evidence="1">
    <location>
        <position position="1"/>
    </location>
</feature>
<feature type="non-terminal residue" evidence="1">
    <location>
        <position position="76"/>
    </location>
</feature>
<proteinExistence type="predicted"/>
<organism evidence="1">
    <name type="scientific">Arion vulgaris</name>
    <dbReference type="NCBI Taxonomy" id="1028688"/>
    <lineage>
        <taxon>Eukaryota</taxon>
        <taxon>Metazoa</taxon>
        <taxon>Spiralia</taxon>
        <taxon>Lophotrochozoa</taxon>
        <taxon>Mollusca</taxon>
        <taxon>Gastropoda</taxon>
        <taxon>Heterobranchia</taxon>
        <taxon>Euthyneura</taxon>
        <taxon>Panpulmonata</taxon>
        <taxon>Eupulmonata</taxon>
        <taxon>Stylommatophora</taxon>
        <taxon>Helicina</taxon>
        <taxon>Arionoidea</taxon>
        <taxon>Arionidae</taxon>
        <taxon>Arion</taxon>
    </lineage>
</organism>
<dbReference type="AlphaFoldDB" id="A0A0B6Z547"/>
<gene>
    <name evidence="1" type="primary">ORF49094</name>
</gene>
<name>A0A0B6Z547_9EUPU</name>